<evidence type="ECO:0000313" key="4">
    <source>
        <dbReference type="Proteomes" id="UP000199439"/>
    </source>
</evidence>
<keyword evidence="2 3" id="KW-0808">Transferase</keyword>
<dbReference type="GO" id="GO:0008713">
    <property type="term" value="F:ADP-heptose-lipopolysaccharide heptosyltransferase activity"/>
    <property type="evidence" value="ECO:0007669"/>
    <property type="project" value="TreeGrafter"/>
</dbReference>
<dbReference type="Proteomes" id="UP000199439">
    <property type="component" value="Unassembled WGS sequence"/>
</dbReference>
<gene>
    <name evidence="3" type="ORF">SAMN04487987_109146</name>
</gene>
<dbReference type="Gene3D" id="3.40.50.2000">
    <property type="entry name" value="Glycogen Phosphorylase B"/>
    <property type="match status" value="2"/>
</dbReference>
<evidence type="ECO:0000256" key="1">
    <source>
        <dbReference type="ARBA" id="ARBA00022676"/>
    </source>
</evidence>
<dbReference type="Pfam" id="PF01075">
    <property type="entry name" value="Glyco_transf_9"/>
    <property type="match status" value="1"/>
</dbReference>
<keyword evidence="4" id="KW-1185">Reference proteome</keyword>
<dbReference type="SUPFAM" id="SSF53756">
    <property type="entry name" value="UDP-Glycosyltransferase/glycogen phosphorylase"/>
    <property type="match status" value="1"/>
</dbReference>
<sequence>MIGDVLTSSILFECLRHKFPEAQLDYLINTHTYPVVKNNPFIDNFIFFTHKEDTSKIALYKLAKQVKKRKYNIIIDVYSKFSSNAITLLSSAKLKISKHKWYSSFIYSNTYIEANKPKTIAGLAIENRLQLLEPILGNKTQIIQPKIYLTKQEIDKAKLFLTTMKIDFYKPLFMISVLGSQENKTYPFDYMAKIIDKVVKNTGGQILFNYIPSQKEYATKILKLCTSETQKHILFNVFGKSLREFMAITKHCNALIGNEGGAVNIAKAMNISTFTIFSPWISKEAWNMFEDGKKHLSIHLKDVKPELYGEKTLKEIKKDYLAYYKAFTPELIIKSLNSFLSN</sequence>
<accession>A0A1I1RJP8</accession>
<name>A0A1I1RJP8_9FLAO</name>
<reference evidence="4" key="1">
    <citation type="submission" date="2016-10" db="EMBL/GenBank/DDBJ databases">
        <authorList>
            <person name="Varghese N."/>
            <person name="Submissions S."/>
        </authorList>
    </citation>
    <scope>NUCLEOTIDE SEQUENCE [LARGE SCALE GENOMIC DNA]</scope>
    <source>
        <strain evidence="4">DSM 25730</strain>
    </source>
</reference>
<dbReference type="CDD" id="cd03789">
    <property type="entry name" value="GT9_LPS_heptosyltransferase"/>
    <property type="match status" value="1"/>
</dbReference>
<evidence type="ECO:0000256" key="2">
    <source>
        <dbReference type="ARBA" id="ARBA00022679"/>
    </source>
</evidence>
<dbReference type="AlphaFoldDB" id="A0A1I1RJP8"/>
<dbReference type="STRING" id="870482.SAMN04487987_109146"/>
<dbReference type="InterPro" id="IPR002201">
    <property type="entry name" value="Glyco_trans_9"/>
</dbReference>
<organism evidence="3 4">
    <name type="scientific">Algibacter pectinivorans</name>
    <dbReference type="NCBI Taxonomy" id="870482"/>
    <lineage>
        <taxon>Bacteria</taxon>
        <taxon>Pseudomonadati</taxon>
        <taxon>Bacteroidota</taxon>
        <taxon>Flavobacteriia</taxon>
        <taxon>Flavobacteriales</taxon>
        <taxon>Flavobacteriaceae</taxon>
        <taxon>Algibacter</taxon>
    </lineage>
</organism>
<evidence type="ECO:0000313" key="3">
    <source>
        <dbReference type="EMBL" id="SFD32498.1"/>
    </source>
</evidence>
<dbReference type="PANTHER" id="PTHR30160:SF7">
    <property type="entry name" value="ADP-HEPTOSE--LPS HEPTOSYLTRANSFERASE 2"/>
    <property type="match status" value="1"/>
</dbReference>
<keyword evidence="1" id="KW-0328">Glycosyltransferase</keyword>
<dbReference type="InterPro" id="IPR051199">
    <property type="entry name" value="LPS_LOS_Heptosyltrfase"/>
</dbReference>
<proteinExistence type="predicted"/>
<dbReference type="PANTHER" id="PTHR30160">
    <property type="entry name" value="TETRAACYLDISACCHARIDE 4'-KINASE-RELATED"/>
    <property type="match status" value="1"/>
</dbReference>
<protein>
    <submittedName>
        <fullName evidence="3">Heptosyltransferase-2</fullName>
    </submittedName>
</protein>
<dbReference type="GO" id="GO:0009244">
    <property type="term" value="P:lipopolysaccharide core region biosynthetic process"/>
    <property type="evidence" value="ECO:0007669"/>
    <property type="project" value="TreeGrafter"/>
</dbReference>
<dbReference type="GO" id="GO:0005829">
    <property type="term" value="C:cytosol"/>
    <property type="evidence" value="ECO:0007669"/>
    <property type="project" value="TreeGrafter"/>
</dbReference>
<dbReference type="EMBL" id="FOMI01000009">
    <property type="protein sequence ID" value="SFD32498.1"/>
    <property type="molecule type" value="Genomic_DNA"/>
</dbReference>